<keyword evidence="2" id="KW-1185">Reference proteome</keyword>
<evidence type="ECO:0000313" key="1">
    <source>
        <dbReference type="EMBL" id="KAK3077032.1"/>
    </source>
</evidence>
<organism evidence="1 2">
    <name type="scientific">Coniosporium uncinatum</name>
    <dbReference type="NCBI Taxonomy" id="93489"/>
    <lineage>
        <taxon>Eukaryota</taxon>
        <taxon>Fungi</taxon>
        <taxon>Dikarya</taxon>
        <taxon>Ascomycota</taxon>
        <taxon>Pezizomycotina</taxon>
        <taxon>Dothideomycetes</taxon>
        <taxon>Dothideomycetes incertae sedis</taxon>
        <taxon>Coniosporium</taxon>
    </lineage>
</organism>
<reference evidence="1" key="1">
    <citation type="submission" date="2024-09" db="EMBL/GenBank/DDBJ databases">
        <title>Black Yeasts Isolated from many extreme environments.</title>
        <authorList>
            <person name="Coleine C."/>
            <person name="Stajich J.E."/>
            <person name="Selbmann L."/>
        </authorList>
    </citation>
    <scope>NUCLEOTIDE SEQUENCE</scope>
    <source>
        <strain evidence="1">CCFEE 5737</strain>
    </source>
</reference>
<name>A0ACC3DK89_9PEZI</name>
<proteinExistence type="predicted"/>
<dbReference type="Proteomes" id="UP001186974">
    <property type="component" value="Unassembled WGS sequence"/>
</dbReference>
<sequence>MAAMLKMVQHKWFPPPDPTTSFAGKTIIVTGASSGLGFEAALKFVQLDASKVILACRSRDKGLKVQVEIEARTKKTTTDVWDLDMDSYDSVRAFADRVNNDLERLDGAVLNAGLMMTKYKKSDYGWEETIQVNVLSTVLLSLLLLPKLKKSVTEHFKPTLEFVSSGLHRSAQILPEARDSSNTLGYYSTQDHFSTRMYGLSKLFLMYAMKTMAAMTADKDGKPEIVVMSVCPGACQSDLGRGYEGAHYAVGKWVFGALMTKTAEAGARSYISGLLLGDQAHGRFWQHDVLQP</sequence>
<accession>A0ACC3DK89</accession>
<dbReference type="EMBL" id="JAWDJW010003289">
    <property type="protein sequence ID" value="KAK3077032.1"/>
    <property type="molecule type" value="Genomic_DNA"/>
</dbReference>
<evidence type="ECO:0000313" key="2">
    <source>
        <dbReference type="Proteomes" id="UP001186974"/>
    </source>
</evidence>
<protein>
    <submittedName>
        <fullName evidence="1">Uncharacterized protein</fullName>
    </submittedName>
</protein>
<comment type="caution">
    <text evidence="1">The sequence shown here is derived from an EMBL/GenBank/DDBJ whole genome shotgun (WGS) entry which is preliminary data.</text>
</comment>
<gene>
    <name evidence="1" type="ORF">LTS18_011385</name>
</gene>